<dbReference type="Pfam" id="PF12697">
    <property type="entry name" value="Abhydrolase_6"/>
    <property type="match status" value="1"/>
</dbReference>
<comment type="caution">
    <text evidence="4">The sequence shown here is derived from an EMBL/GenBank/DDBJ whole genome shotgun (WGS) entry which is preliminary data.</text>
</comment>
<evidence type="ECO:0000259" key="2">
    <source>
        <dbReference type="Pfam" id="PF12697"/>
    </source>
</evidence>
<evidence type="ECO:0000313" key="4">
    <source>
        <dbReference type="EMBL" id="PZM89914.1"/>
    </source>
</evidence>
<evidence type="ECO:0000313" key="5">
    <source>
        <dbReference type="Proteomes" id="UP000249324"/>
    </source>
</evidence>
<dbReference type="InterPro" id="IPR050266">
    <property type="entry name" value="AB_hydrolase_sf"/>
</dbReference>
<organism evidence="4">
    <name type="scientific">Thermocrispum agreste</name>
    <dbReference type="NCBI Taxonomy" id="37925"/>
    <lineage>
        <taxon>Bacteria</taxon>
        <taxon>Bacillati</taxon>
        <taxon>Actinomycetota</taxon>
        <taxon>Actinomycetes</taxon>
        <taxon>Pseudonocardiales</taxon>
        <taxon>Pseudonocardiaceae</taxon>
        <taxon>Thermocrispum</taxon>
    </lineage>
</organism>
<dbReference type="Proteomes" id="UP000249324">
    <property type="component" value="Unassembled WGS sequence"/>
</dbReference>
<dbReference type="PANTHER" id="PTHR43798">
    <property type="entry name" value="MONOACYLGLYCEROL LIPASE"/>
    <property type="match status" value="1"/>
</dbReference>
<dbReference type="SUPFAM" id="SSF53474">
    <property type="entry name" value="alpha/beta-Hydrolases"/>
    <property type="match status" value="1"/>
</dbReference>
<proteinExistence type="predicted"/>
<keyword evidence="1 4" id="KW-0378">Hydrolase</keyword>
<sequence>MGLSGFVSSQAREEYFAVYERAFAALPRAAAHFDVETAFGTARVYRFGEPGPSPMVLLHGRAGATVMWEPNLAAFAERGGPVYSIDIIGEAGRSVQTAPIRNARDQAAWLSTVLEELELSGAHLVGYSFGGWLAANFAVHEQSRLASLTLIEPVQTFAPFTVGLVTRSALAALPVVRRWGRPSFIEWISDGAEVDADDPVASVIEEGMRTFRIGLPTPRVFRDEQLRSIRVPTLVLVGGRSVMHDARKSFERARRLLPDAQCELWPSATHAIAGESATEVNERVLEFVSSVEQRVQQ</sequence>
<evidence type="ECO:0000313" key="3">
    <source>
        <dbReference type="EMBL" id="MFO7194077.1"/>
    </source>
</evidence>
<accession>A0A2W4IT50</accession>
<dbReference type="EMBL" id="QGUI02000341">
    <property type="protein sequence ID" value="MFO7194077.1"/>
    <property type="molecule type" value="Genomic_DNA"/>
</dbReference>
<protein>
    <submittedName>
        <fullName evidence="4">Alpha/beta hydrolase</fullName>
    </submittedName>
</protein>
<gene>
    <name evidence="3" type="ORF">DIU77_017685</name>
    <name evidence="4" type="ORF">DIU77_18535</name>
</gene>
<dbReference type="GO" id="GO:0016020">
    <property type="term" value="C:membrane"/>
    <property type="evidence" value="ECO:0007669"/>
    <property type="project" value="TreeGrafter"/>
</dbReference>
<name>A0A2W4IT50_9PSEU</name>
<reference evidence="3" key="1">
    <citation type="submission" date="2018-05" db="EMBL/GenBank/DDBJ databases">
        <authorList>
            <person name="Moura L."/>
            <person name="Setubal J.C."/>
        </authorList>
    </citation>
    <scope>NUCLEOTIDE SEQUENCE</scope>
    <source>
        <strain evidence="3">ZC4RG45</strain>
    </source>
</reference>
<dbReference type="AlphaFoldDB" id="A0A2W4IT50"/>
<reference evidence="4" key="2">
    <citation type="submission" date="2018-05" db="EMBL/GenBank/DDBJ databases">
        <authorList>
            <person name="Lanie J.A."/>
            <person name="Ng W.-L."/>
            <person name="Kazmierczak K.M."/>
            <person name="Andrzejewski T.M."/>
            <person name="Davidsen T.M."/>
            <person name="Wayne K.J."/>
            <person name="Tettelin H."/>
            <person name="Glass J.I."/>
            <person name="Rusch D."/>
            <person name="Podicherti R."/>
            <person name="Tsui H.-C.T."/>
            <person name="Winkler M.E."/>
        </authorList>
    </citation>
    <scope>NUCLEOTIDE SEQUENCE</scope>
    <source>
        <strain evidence="4">ZC4RG45</strain>
    </source>
</reference>
<feature type="domain" description="AB hydrolase-1" evidence="2">
    <location>
        <begin position="55"/>
        <end position="282"/>
    </location>
</feature>
<dbReference type="GO" id="GO:0016787">
    <property type="term" value="F:hydrolase activity"/>
    <property type="evidence" value="ECO:0007669"/>
    <property type="project" value="UniProtKB-KW"/>
</dbReference>
<dbReference type="EMBL" id="QGUI01000914">
    <property type="protein sequence ID" value="PZM89914.1"/>
    <property type="molecule type" value="Genomic_DNA"/>
</dbReference>
<dbReference type="STRING" id="1111738.GCA_000427905_03580"/>
<dbReference type="Gene3D" id="3.40.50.1820">
    <property type="entry name" value="alpha/beta hydrolase"/>
    <property type="match status" value="1"/>
</dbReference>
<dbReference type="PANTHER" id="PTHR43798:SF31">
    <property type="entry name" value="AB HYDROLASE SUPERFAMILY PROTEIN YCLE"/>
    <property type="match status" value="1"/>
</dbReference>
<reference evidence="3 5" key="3">
    <citation type="journal article" date="2021" name="BMC Genomics">
        <title>Genome-resolved metagenome and metatranscriptome analyses of thermophilic composting reveal key bacterial players and their metabolic interactions.</title>
        <authorList>
            <person name="Braga L.P.P."/>
            <person name="Pereira R.V."/>
            <person name="Martins L.F."/>
            <person name="Moura L.M.S."/>
            <person name="Sanchez F.B."/>
            <person name="Patane J.S.L."/>
            <person name="da Silva A.M."/>
            <person name="Setubal J.C."/>
        </authorList>
    </citation>
    <scope>NUCLEOTIDE SEQUENCE [LARGE SCALE GENOMIC DNA]</scope>
    <source>
        <strain evidence="3">ZC4RG45</strain>
    </source>
</reference>
<evidence type="ECO:0000256" key="1">
    <source>
        <dbReference type="ARBA" id="ARBA00022801"/>
    </source>
</evidence>
<dbReference type="InterPro" id="IPR000073">
    <property type="entry name" value="AB_hydrolase_1"/>
</dbReference>
<reference evidence="3" key="4">
    <citation type="submission" date="2023-08" db="EMBL/GenBank/DDBJ databases">
        <authorList>
            <person name="Guima S.E.S."/>
            <person name="Martins L.F."/>
            <person name="Silva A.M."/>
            <person name="Setubal J.C."/>
        </authorList>
    </citation>
    <scope>NUCLEOTIDE SEQUENCE</scope>
    <source>
        <strain evidence="3">ZC4RG45</strain>
    </source>
</reference>
<dbReference type="InterPro" id="IPR029058">
    <property type="entry name" value="AB_hydrolase_fold"/>
</dbReference>